<proteinExistence type="predicted"/>
<reference evidence="1" key="1">
    <citation type="journal article" date="2015" name="Nature">
        <title>Complex archaea that bridge the gap between prokaryotes and eukaryotes.</title>
        <authorList>
            <person name="Spang A."/>
            <person name="Saw J.H."/>
            <person name="Jorgensen S.L."/>
            <person name="Zaremba-Niedzwiedzka K."/>
            <person name="Martijn J."/>
            <person name="Lind A.E."/>
            <person name="van Eijk R."/>
            <person name="Schleper C."/>
            <person name="Guy L."/>
            <person name="Ettema T.J."/>
        </authorList>
    </citation>
    <scope>NUCLEOTIDE SEQUENCE</scope>
</reference>
<dbReference type="EMBL" id="LAZR01026324">
    <property type="protein sequence ID" value="KKL69099.1"/>
    <property type="molecule type" value="Genomic_DNA"/>
</dbReference>
<organism evidence="1">
    <name type="scientific">marine sediment metagenome</name>
    <dbReference type="NCBI Taxonomy" id="412755"/>
    <lineage>
        <taxon>unclassified sequences</taxon>
        <taxon>metagenomes</taxon>
        <taxon>ecological metagenomes</taxon>
    </lineage>
</organism>
<comment type="caution">
    <text evidence="1">The sequence shown here is derived from an EMBL/GenBank/DDBJ whole genome shotgun (WGS) entry which is preliminary data.</text>
</comment>
<name>A0A0F9E503_9ZZZZ</name>
<evidence type="ECO:0000313" key="1">
    <source>
        <dbReference type="EMBL" id="KKL69099.1"/>
    </source>
</evidence>
<dbReference type="AlphaFoldDB" id="A0A0F9E503"/>
<gene>
    <name evidence="1" type="ORF">LCGC14_2118410</name>
</gene>
<accession>A0A0F9E503</accession>
<protein>
    <submittedName>
        <fullName evidence="1">Uncharacterized protein</fullName>
    </submittedName>
</protein>
<feature type="non-terminal residue" evidence="1">
    <location>
        <position position="81"/>
    </location>
</feature>
<sequence length="81" mass="9836">MKKKWKVVSQYRIMEQYDRKLEEPTYYTVHRLYIDKKGNAEWRVLGSYKVASGIDPYFVEDCFVTIELAKKNIDKRIIQDR</sequence>